<dbReference type="InterPro" id="IPR018893">
    <property type="entry name" value="T8SS_CsgF"/>
</dbReference>
<name>A0AAX2LXU0_VIBFL</name>
<evidence type="ECO:0000313" key="5">
    <source>
        <dbReference type="EMBL" id="SUQ26929.1"/>
    </source>
</evidence>
<dbReference type="Pfam" id="PF10614">
    <property type="entry name" value="CsgF"/>
    <property type="match status" value="1"/>
</dbReference>
<proteinExistence type="predicted"/>
<feature type="signal peptide" evidence="4">
    <location>
        <begin position="1"/>
        <end position="26"/>
    </location>
</feature>
<dbReference type="GeneID" id="29383687"/>
<evidence type="ECO:0000313" key="6">
    <source>
        <dbReference type="Proteomes" id="UP000254626"/>
    </source>
</evidence>
<sequence length="136" mass="14134">MNKHTNRKICSALSLVFALSGGGLLASPALGSALVYEPVNPTFGGNPLNTTHLFNRAEAINDYEADDDSSSSSSLLSSLTSTLQSRLISQLLSSGEAGSIETDDYSIIVTDNDGSMTISIIDKSTGESTSIEVSGL</sequence>
<keyword evidence="3 4" id="KW-0732">Signal</keyword>
<evidence type="ECO:0000256" key="3">
    <source>
        <dbReference type="ARBA" id="ARBA00022729"/>
    </source>
</evidence>
<protein>
    <recommendedName>
        <fullName evidence="2">Curli production assembly/transport component CsgF</fullName>
    </recommendedName>
</protein>
<evidence type="ECO:0000256" key="2">
    <source>
        <dbReference type="ARBA" id="ARBA00014031"/>
    </source>
</evidence>
<dbReference type="Proteomes" id="UP000254626">
    <property type="component" value="Unassembled WGS sequence"/>
</dbReference>
<comment type="caution">
    <text evidence="5">The sequence shown here is derived from an EMBL/GenBank/DDBJ whole genome shotgun (WGS) entry which is preliminary data.</text>
</comment>
<reference evidence="5 6" key="1">
    <citation type="submission" date="2018-06" db="EMBL/GenBank/DDBJ databases">
        <authorList>
            <consortium name="Pathogen Informatics"/>
            <person name="Doyle S."/>
        </authorList>
    </citation>
    <scope>NUCLEOTIDE SEQUENCE [LARGE SCALE GENOMIC DNA]</scope>
    <source>
        <strain evidence="5 6">NCTC11327</strain>
    </source>
</reference>
<dbReference type="RefSeq" id="WP_225869396.1">
    <property type="nucleotide sequence ID" value="NZ_CABLBX010000004.1"/>
</dbReference>
<dbReference type="EMBL" id="UHIP01000002">
    <property type="protein sequence ID" value="SUQ26929.1"/>
    <property type="molecule type" value="Genomic_DNA"/>
</dbReference>
<organism evidence="5 6">
    <name type="scientific">Vibrio fluvialis</name>
    <dbReference type="NCBI Taxonomy" id="676"/>
    <lineage>
        <taxon>Bacteria</taxon>
        <taxon>Pseudomonadati</taxon>
        <taxon>Pseudomonadota</taxon>
        <taxon>Gammaproteobacteria</taxon>
        <taxon>Vibrionales</taxon>
        <taxon>Vibrionaceae</taxon>
        <taxon>Vibrio</taxon>
    </lineage>
</organism>
<feature type="chain" id="PRO_5044027605" description="Curli production assembly/transport component CsgF" evidence="4">
    <location>
        <begin position="27"/>
        <end position="136"/>
    </location>
</feature>
<dbReference type="AlphaFoldDB" id="A0AAX2LXU0"/>
<evidence type="ECO:0000256" key="4">
    <source>
        <dbReference type="SAM" id="SignalP"/>
    </source>
</evidence>
<evidence type="ECO:0000256" key="1">
    <source>
        <dbReference type="ARBA" id="ARBA00003989"/>
    </source>
</evidence>
<gene>
    <name evidence="5" type="ORF">NCTC11327_03794</name>
</gene>
<accession>A0AAX2LXU0</accession>
<comment type="function">
    <text evidence="1">May be involved in the biogenesis of curli organelles.</text>
</comment>